<evidence type="ECO:0008006" key="5">
    <source>
        <dbReference type="Google" id="ProtNLM"/>
    </source>
</evidence>
<feature type="transmembrane region" description="Helical" evidence="2">
    <location>
        <begin position="170"/>
        <end position="190"/>
    </location>
</feature>
<comment type="caution">
    <text evidence="3">The sequence shown here is derived from an EMBL/GenBank/DDBJ whole genome shotgun (WGS) entry which is preliminary data.</text>
</comment>
<proteinExistence type="predicted"/>
<organism evidence="3 4">
    <name type="scientific">Orchesella dallaii</name>
    <dbReference type="NCBI Taxonomy" id="48710"/>
    <lineage>
        <taxon>Eukaryota</taxon>
        <taxon>Metazoa</taxon>
        <taxon>Ecdysozoa</taxon>
        <taxon>Arthropoda</taxon>
        <taxon>Hexapoda</taxon>
        <taxon>Collembola</taxon>
        <taxon>Entomobryomorpha</taxon>
        <taxon>Entomobryoidea</taxon>
        <taxon>Orchesellidae</taxon>
        <taxon>Orchesellinae</taxon>
        <taxon>Orchesella</taxon>
    </lineage>
</organism>
<sequence length="276" mass="30924">MAQPSSSTLPPRLVPETVVGHNGSTVTLRCFFCAIHILPNPLRDTHAECLKRSNLLKNLCLTFKLPNSHNHIPEYLSLNILPICQTCTAYLERLYRSHQIIYNAQKEANAAIVGLQRGVGDAMLLCSRYPMIRNTMDAHYFAPMRSFFIDGMLPRSSMNQSVKYVIVTKYTLFNSMFFLILAFCKCILFLQQQQNQQMAQQNFGRASPEIVVLDDEEPAPPQDVLVPEPPTEGSSPTSSGSVSSESGNSRVTRQTRQSVASLRGKGTRRSTRRGRN</sequence>
<protein>
    <recommendedName>
        <fullName evidence="5">ZAD domain-containing protein</fullName>
    </recommendedName>
</protein>
<reference evidence="3 4" key="1">
    <citation type="submission" date="2024-08" db="EMBL/GenBank/DDBJ databases">
        <authorList>
            <person name="Cucini C."/>
            <person name="Frati F."/>
        </authorList>
    </citation>
    <scope>NUCLEOTIDE SEQUENCE [LARGE SCALE GENOMIC DNA]</scope>
</reference>
<evidence type="ECO:0000256" key="1">
    <source>
        <dbReference type="SAM" id="MobiDB-lite"/>
    </source>
</evidence>
<feature type="compositionally biased region" description="Basic residues" evidence="1">
    <location>
        <begin position="265"/>
        <end position="276"/>
    </location>
</feature>
<keyword evidence="4" id="KW-1185">Reference proteome</keyword>
<keyword evidence="2" id="KW-0812">Transmembrane</keyword>
<evidence type="ECO:0000313" key="4">
    <source>
        <dbReference type="Proteomes" id="UP001642540"/>
    </source>
</evidence>
<keyword evidence="2" id="KW-1133">Transmembrane helix</keyword>
<gene>
    <name evidence="3" type="ORF">ODALV1_LOCUS11956</name>
</gene>
<feature type="compositionally biased region" description="Low complexity" evidence="1">
    <location>
        <begin position="231"/>
        <end position="252"/>
    </location>
</feature>
<feature type="region of interest" description="Disordered" evidence="1">
    <location>
        <begin position="218"/>
        <end position="276"/>
    </location>
</feature>
<evidence type="ECO:0000256" key="2">
    <source>
        <dbReference type="SAM" id="Phobius"/>
    </source>
</evidence>
<evidence type="ECO:0000313" key="3">
    <source>
        <dbReference type="EMBL" id="CAL8105101.1"/>
    </source>
</evidence>
<dbReference type="Proteomes" id="UP001642540">
    <property type="component" value="Unassembled WGS sequence"/>
</dbReference>
<dbReference type="EMBL" id="CAXLJM020000036">
    <property type="protein sequence ID" value="CAL8105101.1"/>
    <property type="molecule type" value="Genomic_DNA"/>
</dbReference>
<name>A0ABP1QJZ8_9HEXA</name>
<keyword evidence="2" id="KW-0472">Membrane</keyword>
<accession>A0ABP1QJZ8</accession>